<dbReference type="SMART" id="SM00635">
    <property type="entry name" value="BID_2"/>
    <property type="match status" value="2"/>
</dbReference>
<dbReference type="SUPFAM" id="SSF49373">
    <property type="entry name" value="Invasin/intimin cell-adhesion fragments"/>
    <property type="match status" value="2"/>
</dbReference>
<protein>
    <submittedName>
        <fullName evidence="2">Ig-like domain-containing protein</fullName>
    </submittedName>
</protein>
<accession>A0AAX3W1A3</accession>
<dbReference type="AlphaFoldDB" id="A0AAX3W1A3"/>
<reference evidence="2" key="1">
    <citation type="journal article" date="2023" name="Antibiotics">
        <title>Prevalence and Molecular Characterization of Methicillin-Resistant Staphylococci (MRS) and Mammaliicocci (MRM) in Dromedary Camels from Algeria: First Detection of SCCmec-mecC Hybrid in Methicillin-Resistant Mammaliicoccus lentus.</title>
        <authorList>
            <person name="Belhout C."/>
            <person name="Boyen F."/>
            <person name="Vereecke N."/>
            <person name="Theuns S."/>
            <person name="Taibi N."/>
            <person name="Stegger M."/>
            <person name="de la Fe-Rodriguez P.Y."/>
            <person name="Bouayad L."/>
            <person name="Elgroud R."/>
            <person name="Butaye P."/>
        </authorList>
    </citation>
    <scope>NUCLEOTIDE SEQUENCE</scope>
    <source>
        <strain evidence="2">7048</strain>
    </source>
</reference>
<organism evidence="2 3">
    <name type="scientific">Mammaliicoccus lentus</name>
    <name type="common">Staphylococcus lentus</name>
    <dbReference type="NCBI Taxonomy" id="42858"/>
    <lineage>
        <taxon>Bacteria</taxon>
        <taxon>Bacillati</taxon>
        <taxon>Bacillota</taxon>
        <taxon>Bacilli</taxon>
        <taxon>Bacillales</taxon>
        <taxon>Staphylococcaceae</taxon>
        <taxon>Mammaliicoccus</taxon>
    </lineage>
</organism>
<sequence>MADILKVYKGDDVVGTAERGEDGKAKVTVDGLDANTDYATGTYQVSFENENGESEKVDVPSFKTKPISVTGVTLSKESLTLEPGAKGSIEATVQPSNATNKGVTFTSSDEAVATVDSKGEITAKTEGSADIKVTTKDGGKTAKCELTVEKAVVNVTGVKLDKSTLSLEEGATGNLVATVEPSTATDKTVTFASSDKEIATVDNKGKVTAVKPGSADITVTTKDGSKTDTAKVTVNAVKEPEPEPDTEE</sequence>
<dbReference type="InterPro" id="IPR045197">
    <property type="entry name" value="NUP210-like"/>
</dbReference>
<gene>
    <name evidence="2" type="ORF">PYH69_09535</name>
</gene>
<evidence type="ECO:0000259" key="1">
    <source>
        <dbReference type="SMART" id="SM00635"/>
    </source>
</evidence>
<proteinExistence type="predicted"/>
<dbReference type="RefSeq" id="WP_282861768.1">
    <property type="nucleotide sequence ID" value="NZ_CP118848.1"/>
</dbReference>
<dbReference type="Proteomes" id="UP001223261">
    <property type="component" value="Chromosome"/>
</dbReference>
<feature type="domain" description="BIG2" evidence="1">
    <location>
        <begin position="68"/>
        <end position="145"/>
    </location>
</feature>
<dbReference type="Gene3D" id="2.60.40.1080">
    <property type="match status" value="2"/>
</dbReference>
<evidence type="ECO:0000313" key="3">
    <source>
        <dbReference type="Proteomes" id="UP001223261"/>
    </source>
</evidence>
<dbReference type="InterPro" id="IPR008964">
    <property type="entry name" value="Invasin/intimin_cell_adhesion"/>
</dbReference>
<dbReference type="PANTHER" id="PTHR23019:SF0">
    <property type="entry name" value="NUCLEAR PORE MEMBRANE GLYCOPROTEIN 210"/>
    <property type="match status" value="1"/>
</dbReference>
<dbReference type="EMBL" id="CP118848">
    <property type="protein sequence ID" value="WHI58997.1"/>
    <property type="molecule type" value="Genomic_DNA"/>
</dbReference>
<dbReference type="PANTHER" id="PTHR23019">
    <property type="entry name" value="NUCLEAR PORE MEMBRANE GLYCOPROTEIN GP210-RELATED"/>
    <property type="match status" value="1"/>
</dbReference>
<evidence type="ECO:0000313" key="2">
    <source>
        <dbReference type="EMBL" id="WHI58997.1"/>
    </source>
</evidence>
<dbReference type="InterPro" id="IPR003343">
    <property type="entry name" value="Big_2"/>
</dbReference>
<name>A0AAX3W1A3_MAMLE</name>
<dbReference type="Pfam" id="PF02368">
    <property type="entry name" value="Big_2"/>
    <property type="match status" value="2"/>
</dbReference>
<feature type="domain" description="BIG2" evidence="1">
    <location>
        <begin position="154"/>
        <end position="231"/>
    </location>
</feature>